<protein>
    <recommendedName>
        <fullName evidence="3">AraC family transcriptional regulator</fullName>
    </recommendedName>
</protein>
<keyword evidence="2" id="KW-1185">Reference proteome</keyword>
<evidence type="ECO:0008006" key="3">
    <source>
        <dbReference type="Google" id="ProtNLM"/>
    </source>
</evidence>
<accession>A0ABU7FW59</accession>
<sequence>MLNQIIDRDLADMGVYAQHPQNAITALSDIKSLACRVINRATRWHLKGVLPDDLIGLGAPLLPAELPREDQAPSRDGGKAPMRAAVAAVSLTVATELLAQRDVHASGEAMRWLIGIYYPDKPPSPAHVRPWAAGCSPVLDAIIIRALQPTMKRGAVLRYCTGSGLPGTSMHVTAAAGRAQRLPGLMWSRWALRMLPPKGFNVRTVQVALPCLVLQTGNTLTHGRAAKILGDASTRESNFRVLHALQNNPHWPDAQRSLLRLADYLDRTPPPIDYERRRELSYTDVLTEEDWPRFCRAAQAAVGQGPRYLVTRCYLIERISAMPMELAPELRSQLASFPATLTPQFTAELERTAQAFLTRCGISEPTVWEPPAKLLDGLTLPGFDPAAVQARDVHELMRGQGLTVAQTAGRLGTSSHVVHHVLERVPLAQNMYQARLAGTMREELKRRLPKAVLEQLGRRYSESEIARRFNTSNHMVARIRKEYGLPAPPMGNRSVLPRDI</sequence>
<name>A0ABU7FW59_9ACTN</name>
<dbReference type="Proteomes" id="UP001333996">
    <property type="component" value="Unassembled WGS sequence"/>
</dbReference>
<comment type="caution">
    <text evidence="1">The sequence shown here is derived from an EMBL/GenBank/DDBJ whole genome shotgun (WGS) entry which is preliminary data.</text>
</comment>
<dbReference type="RefSeq" id="WP_329512696.1">
    <property type="nucleotide sequence ID" value="NZ_BAAAYZ010000229.1"/>
</dbReference>
<evidence type="ECO:0000313" key="1">
    <source>
        <dbReference type="EMBL" id="MED7828351.1"/>
    </source>
</evidence>
<reference evidence="1" key="1">
    <citation type="submission" date="2024-01" db="EMBL/GenBank/DDBJ databases">
        <title>First draft genome sequence data of TA4-1, the type strain of Gram-positive actinobacterium Streptomyces chiangmaiensis.</title>
        <authorList>
            <person name="Yasawong M."/>
            <person name="Nantapong N."/>
        </authorList>
    </citation>
    <scope>NUCLEOTIDE SEQUENCE</scope>
    <source>
        <strain evidence="1">TA4-1</strain>
    </source>
</reference>
<gene>
    <name evidence="1" type="ORF">VXC91_42450</name>
</gene>
<evidence type="ECO:0000313" key="2">
    <source>
        <dbReference type="Proteomes" id="UP001333996"/>
    </source>
</evidence>
<dbReference type="EMBL" id="JAYWVC010000363">
    <property type="protein sequence ID" value="MED7828351.1"/>
    <property type="molecule type" value="Genomic_DNA"/>
</dbReference>
<proteinExistence type="predicted"/>
<organism evidence="1 2">
    <name type="scientific">Streptomyces chiangmaiensis</name>
    <dbReference type="NCBI Taxonomy" id="766497"/>
    <lineage>
        <taxon>Bacteria</taxon>
        <taxon>Bacillati</taxon>
        <taxon>Actinomycetota</taxon>
        <taxon>Actinomycetes</taxon>
        <taxon>Kitasatosporales</taxon>
        <taxon>Streptomycetaceae</taxon>
        <taxon>Streptomyces</taxon>
    </lineage>
</organism>